<dbReference type="SUPFAM" id="SSF55961">
    <property type="entry name" value="Bet v1-like"/>
    <property type="match status" value="1"/>
</dbReference>
<keyword evidence="1" id="KW-1133">Transmembrane helix</keyword>
<keyword evidence="1" id="KW-0472">Membrane</keyword>
<sequence length="370" mass="42609">MSFDVHTFRERYRAAISPGYNPWLHAGFVALFGLGVAAALLATAQDIGPWEWLALPLTLLFLNWGEHRIHQGLGHHKRRLGAMFYKRHTGDHHSFFEERHMPFEQARDWRVILFPAWLVVVQSAGAVALWAVIRPFNPELAAVVGAGWVLGYLLYEVLHACEHLPDSNPVARLPWVRHMRHLHALHHRRDLMQERNMNIVFPLTDWLYGTLHWEPMPEAGLVRQQHVVDLSGTPEAVLDYARDASHWPEWHPSSKVIYGVSGPLPAGATFEEDIESAGRLGHIAWRVTDYQPGRLWCAEAEDAQGRFWLRVTYLCAPLASGTRFERRMEYRVNGRLLRLLDALFLSRRTERESRQSLVELKRAWEARTGA</sequence>
<comment type="caution">
    <text evidence="2">The sequence shown here is derived from an EMBL/GenBank/DDBJ whole genome shotgun (WGS) entry which is preliminary data.</text>
</comment>
<evidence type="ECO:0000313" key="2">
    <source>
        <dbReference type="EMBL" id="EBY8863533.1"/>
    </source>
</evidence>
<organism evidence="2">
    <name type="scientific">Salmonella enteritidis</name>
    <dbReference type="NCBI Taxonomy" id="149539"/>
    <lineage>
        <taxon>Bacteria</taxon>
        <taxon>Pseudomonadati</taxon>
        <taxon>Pseudomonadota</taxon>
        <taxon>Gammaproteobacteria</taxon>
        <taxon>Enterobacterales</taxon>
        <taxon>Enterobacteriaceae</taxon>
        <taxon>Salmonella</taxon>
    </lineage>
</organism>
<dbReference type="Gene3D" id="3.30.530.20">
    <property type="match status" value="1"/>
</dbReference>
<dbReference type="EMBL" id="AAHPJJ010000034">
    <property type="protein sequence ID" value="EBY8863533.1"/>
    <property type="molecule type" value="Genomic_DNA"/>
</dbReference>
<dbReference type="InterPro" id="IPR019587">
    <property type="entry name" value="Polyketide_cyclase/dehydratase"/>
</dbReference>
<name>A0A5X1B0T5_SALEN</name>
<feature type="transmembrane region" description="Helical" evidence="1">
    <location>
        <begin position="139"/>
        <end position="158"/>
    </location>
</feature>
<reference evidence="2" key="1">
    <citation type="submission" date="2018-09" db="EMBL/GenBank/DDBJ databases">
        <authorList>
            <person name="Ashton P.M."/>
            <person name="Dallman T."/>
            <person name="Nair S."/>
            <person name="De Pinna E."/>
            <person name="Peters T."/>
            <person name="Grant K."/>
        </authorList>
    </citation>
    <scope>NUCLEOTIDE SEQUENCE</scope>
    <source>
        <strain evidence="2">478536</strain>
    </source>
</reference>
<accession>A0A5X1B0T5</accession>
<feature type="transmembrane region" description="Helical" evidence="1">
    <location>
        <begin position="20"/>
        <end position="41"/>
    </location>
</feature>
<evidence type="ECO:0000256" key="1">
    <source>
        <dbReference type="SAM" id="Phobius"/>
    </source>
</evidence>
<feature type="transmembrane region" description="Helical" evidence="1">
    <location>
        <begin position="111"/>
        <end position="133"/>
    </location>
</feature>
<proteinExistence type="predicted"/>
<gene>
    <name evidence="2" type="ORF">D6S88_23980</name>
</gene>
<dbReference type="InterPro" id="IPR023393">
    <property type="entry name" value="START-like_dom_sf"/>
</dbReference>
<keyword evidence="1" id="KW-0812">Transmembrane</keyword>
<dbReference type="Pfam" id="PF10604">
    <property type="entry name" value="Polyketide_cyc2"/>
    <property type="match status" value="1"/>
</dbReference>
<dbReference type="AlphaFoldDB" id="A0A5X1B0T5"/>
<protein>
    <submittedName>
        <fullName evidence="2">SRPBCC family protein</fullName>
    </submittedName>
</protein>